<evidence type="ECO:0000256" key="9">
    <source>
        <dbReference type="RuleBase" id="RU363031"/>
    </source>
</evidence>
<dbReference type="Gene3D" id="2.30.150.10">
    <property type="entry name" value="DNA-directed RNA polymerase, beta subunit, external 1 domain"/>
    <property type="match status" value="1"/>
</dbReference>
<dbReference type="InterPro" id="IPR015712">
    <property type="entry name" value="DNA-dir_RNA_pol_su2"/>
</dbReference>
<comment type="subunit">
    <text evidence="7 9">The RNAP catalytic core consists of 2 alpha, 1 beta, 1 beta' and 1 omega subunit. When a sigma factor is associated with the core the holoenzyme is formed, which can initiate transcription.</text>
</comment>
<dbReference type="GO" id="GO:0006351">
    <property type="term" value="P:DNA-templated transcription"/>
    <property type="evidence" value="ECO:0007669"/>
    <property type="project" value="UniProtKB-UniRule"/>
</dbReference>
<feature type="domain" description="RNA polymerase Rpb2" evidence="13">
    <location>
        <begin position="369"/>
        <end position="409"/>
    </location>
</feature>
<feature type="domain" description="RNA polymerase Rpb2" evidence="15">
    <location>
        <begin position="468"/>
        <end position="536"/>
    </location>
</feature>
<dbReference type="Gene3D" id="2.40.270.10">
    <property type="entry name" value="DNA-directed RNA polymerase, subunit 2, domain 6"/>
    <property type="match status" value="1"/>
</dbReference>
<dbReference type="GO" id="GO:0003677">
    <property type="term" value="F:DNA binding"/>
    <property type="evidence" value="ECO:0007669"/>
    <property type="project" value="UniProtKB-UniRule"/>
</dbReference>
<evidence type="ECO:0000256" key="2">
    <source>
        <dbReference type="ARBA" id="ARBA00022478"/>
    </source>
</evidence>
<dbReference type="Pfam" id="PF04565">
    <property type="entry name" value="RNA_pol_Rpb2_3"/>
    <property type="match status" value="1"/>
</dbReference>
<evidence type="ECO:0000259" key="12">
    <source>
        <dbReference type="Pfam" id="PF04560"/>
    </source>
</evidence>
<dbReference type="InterPro" id="IPR014724">
    <property type="entry name" value="RNA_pol_RPB2_OB-fold"/>
</dbReference>
<dbReference type="NCBIfam" id="NF001616">
    <property type="entry name" value="PRK00405.1"/>
    <property type="match status" value="1"/>
</dbReference>
<protein>
    <recommendedName>
        <fullName evidence="7 9">DNA-directed RNA polymerase subunit beta</fullName>
        <shortName evidence="7">RNAP subunit beta</shortName>
        <ecNumber evidence="7 9">2.7.7.6</ecNumber>
    </recommendedName>
    <alternativeName>
        <fullName evidence="7">RNA polymerase subunit beta</fullName>
    </alternativeName>
    <alternativeName>
        <fullName evidence="7">Transcriptase subunit beta</fullName>
    </alternativeName>
</protein>
<evidence type="ECO:0000256" key="4">
    <source>
        <dbReference type="ARBA" id="ARBA00022695"/>
    </source>
</evidence>
<dbReference type="OrthoDB" id="9803954at2"/>
<organism evidence="17 18">
    <name type="scientific">Cytobacillus depressus</name>
    <dbReference type="NCBI Taxonomy" id="1602942"/>
    <lineage>
        <taxon>Bacteria</taxon>
        <taxon>Bacillati</taxon>
        <taxon>Bacillota</taxon>
        <taxon>Bacilli</taxon>
        <taxon>Bacillales</taxon>
        <taxon>Bacillaceae</taxon>
        <taxon>Cytobacillus</taxon>
    </lineage>
</organism>
<keyword evidence="5 7" id="KW-0804">Transcription</keyword>
<evidence type="ECO:0000259" key="14">
    <source>
        <dbReference type="Pfam" id="PF04563"/>
    </source>
</evidence>
<dbReference type="Proteomes" id="UP000481030">
    <property type="component" value="Unassembled WGS sequence"/>
</dbReference>
<reference evidence="17 18" key="1">
    <citation type="journal article" date="2016" name="Antonie Van Leeuwenhoek">
        <title>Bacillus depressus sp. nov., isolated from soil of a sunflower field.</title>
        <authorList>
            <person name="Wei X."/>
            <person name="Xin D."/>
            <person name="Xin Y."/>
            <person name="Zhang H."/>
            <person name="Wang T."/>
            <person name="Zhang J."/>
        </authorList>
    </citation>
    <scope>NUCLEOTIDE SEQUENCE [LARGE SCALE GENOMIC DNA]</scope>
    <source>
        <strain evidence="17 18">BZ1</strain>
    </source>
</reference>
<dbReference type="Gene3D" id="3.90.1110.10">
    <property type="entry name" value="RNA polymerase Rpb2, domain 2"/>
    <property type="match status" value="1"/>
</dbReference>
<dbReference type="EMBL" id="WBOS01000020">
    <property type="protein sequence ID" value="KAB2329211.1"/>
    <property type="molecule type" value="Genomic_DNA"/>
</dbReference>
<dbReference type="Gene3D" id="3.90.1100.10">
    <property type="match status" value="2"/>
</dbReference>
<dbReference type="GO" id="GO:0032549">
    <property type="term" value="F:ribonucleoside binding"/>
    <property type="evidence" value="ECO:0007669"/>
    <property type="project" value="InterPro"/>
</dbReference>
<dbReference type="InterPro" id="IPR042107">
    <property type="entry name" value="DNA-dir_RNA_pol_bsu_ext_1_sf"/>
</dbReference>
<accession>A0A6L3V3T9</accession>
<evidence type="ECO:0000256" key="6">
    <source>
        <dbReference type="ARBA" id="ARBA00048552"/>
    </source>
</evidence>
<feature type="domain" description="RNA polymerase Rpb2" evidence="13">
    <location>
        <begin position="140"/>
        <end position="284"/>
    </location>
</feature>
<proteinExistence type="inferred from homology"/>
<dbReference type="PANTHER" id="PTHR20856">
    <property type="entry name" value="DNA-DIRECTED RNA POLYMERASE I SUBUNIT 2"/>
    <property type="match status" value="1"/>
</dbReference>
<dbReference type="Pfam" id="PF04560">
    <property type="entry name" value="RNA_pol_Rpb2_7"/>
    <property type="match status" value="1"/>
</dbReference>
<dbReference type="AlphaFoldDB" id="A0A6L3V3T9"/>
<dbReference type="CDD" id="cd00653">
    <property type="entry name" value="RNA_pol_B_RPB2"/>
    <property type="match status" value="1"/>
</dbReference>
<keyword evidence="3 7" id="KW-0808">Transferase</keyword>
<dbReference type="Gene3D" id="2.40.50.150">
    <property type="match status" value="1"/>
</dbReference>
<dbReference type="InterPro" id="IPR037033">
    <property type="entry name" value="DNA-dir_RNAP_su2_hyb_sf"/>
</dbReference>
<comment type="similarity">
    <text evidence="7 8">Belongs to the RNA polymerase beta chain family.</text>
</comment>
<dbReference type="HAMAP" id="MF_01321">
    <property type="entry name" value="RNApol_bact_RpoB"/>
    <property type="match status" value="1"/>
</dbReference>
<evidence type="ECO:0000313" key="18">
    <source>
        <dbReference type="Proteomes" id="UP000481030"/>
    </source>
</evidence>
<comment type="catalytic activity">
    <reaction evidence="6 7 9">
        <text>RNA(n) + a ribonucleoside 5'-triphosphate = RNA(n+1) + diphosphate</text>
        <dbReference type="Rhea" id="RHEA:21248"/>
        <dbReference type="Rhea" id="RHEA-COMP:14527"/>
        <dbReference type="Rhea" id="RHEA-COMP:17342"/>
        <dbReference type="ChEBI" id="CHEBI:33019"/>
        <dbReference type="ChEBI" id="CHEBI:61557"/>
        <dbReference type="ChEBI" id="CHEBI:140395"/>
        <dbReference type="EC" id="2.7.7.6"/>
    </reaction>
</comment>
<evidence type="ECO:0000313" key="17">
    <source>
        <dbReference type="EMBL" id="KAB2329211.1"/>
    </source>
</evidence>
<dbReference type="InterPro" id="IPR037034">
    <property type="entry name" value="RNA_pol_Rpb2_2_sf"/>
</dbReference>
<dbReference type="GO" id="GO:0000428">
    <property type="term" value="C:DNA-directed RNA polymerase complex"/>
    <property type="evidence" value="ECO:0007669"/>
    <property type="project" value="UniProtKB-KW"/>
</dbReference>
<dbReference type="Pfam" id="PF04563">
    <property type="entry name" value="RNA_pol_Rpb2_1"/>
    <property type="match status" value="1"/>
</dbReference>
<dbReference type="Gene3D" id="3.90.1800.10">
    <property type="entry name" value="RNA polymerase alpha subunit dimerisation domain"/>
    <property type="match status" value="1"/>
</dbReference>
<feature type="domain" description="RNA polymerase beta subunit protrusion" evidence="14">
    <location>
        <begin position="28"/>
        <end position="453"/>
    </location>
</feature>
<evidence type="ECO:0000259" key="13">
    <source>
        <dbReference type="Pfam" id="PF04561"/>
    </source>
</evidence>
<evidence type="ECO:0000256" key="8">
    <source>
        <dbReference type="RuleBase" id="RU000434"/>
    </source>
</evidence>
<feature type="domain" description="DNA-directed RNA polymerase subunit 2 hybrid-binding" evidence="11">
    <location>
        <begin position="675"/>
        <end position="1068"/>
    </location>
</feature>
<comment type="function">
    <text evidence="1 7 9">DNA-dependent RNA polymerase catalyzes the transcription of DNA into RNA using the four ribonucleoside triphosphates as substrates.</text>
</comment>
<dbReference type="PROSITE" id="PS01166">
    <property type="entry name" value="RNA_POL_BETA"/>
    <property type="match status" value="1"/>
</dbReference>
<name>A0A6L3V3T9_9BACI</name>
<dbReference type="Pfam" id="PF10385">
    <property type="entry name" value="RNA_pol_Rpb2_45"/>
    <property type="match status" value="1"/>
</dbReference>
<evidence type="ECO:0000256" key="1">
    <source>
        <dbReference type="ARBA" id="ARBA00004026"/>
    </source>
</evidence>
<evidence type="ECO:0000256" key="10">
    <source>
        <dbReference type="SAM" id="MobiDB-lite"/>
    </source>
</evidence>
<evidence type="ECO:0000256" key="3">
    <source>
        <dbReference type="ARBA" id="ARBA00022679"/>
    </source>
</evidence>
<keyword evidence="18" id="KW-1185">Reference proteome</keyword>
<dbReference type="NCBIfam" id="TIGR02013">
    <property type="entry name" value="rpoB"/>
    <property type="match status" value="1"/>
</dbReference>
<feature type="domain" description="RNA polymerase Rpb2" evidence="12">
    <location>
        <begin position="1070"/>
        <end position="1144"/>
    </location>
</feature>
<dbReference type="Pfam" id="PF04561">
    <property type="entry name" value="RNA_pol_Rpb2_2"/>
    <property type="match status" value="2"/>
</dbReference>
<dbReference type="GO" id="GO:0003899">
    <property type="term" value="F:DNA-directed RNA polymerase activity"/>
    <property type="evidence" value="ECO:0007669"/>
    <property type="project" value="UniProtKB-UniRule"/>
</dbReference>
<evidence type="ECO:0000256" key="5">
    <source>
        <dbReference type="ARBA" id="ARBA00023163"/>
    </source>
</evidence>
<dbReference type="InterPro" id="IPR007644">
    <property type="entry name" value="RNA_pol_bsu_protrusion"/>
</dbReference>
<dbReference type="Gene3D" id="2.40.50.100">
    <property type="match status" value="1"/>
</dbReference>
<dbReference type="InterPro" id="IPR019462">
    <property type="entry name" value="DNA-dir_RNA_pol_bsu_external_1"/>
</dbReference>
<dbReference type="Pfam" id="PF00562">
    <property type="entry name" value="RNA_pol_Rpb2_6"/>
    <property type="match status" value="1"/>
</dbReference>
<dbReference type="RefSeq" id="WP_151537109.1">
    <property type="nucleotide sequence ID" value="NZ_WBOS01000020.1"/>
</dbReference>
<evidence type="ECO:0000259" key="16">
    <source>
        <dbReference type="Pfam" id="PF10385"/>
    </source>
</evidence>
<dbReference type="InterPro" id="IPR007120">
    <property type="entry name" value="DNA-dir_RNAP_su2_dom"/>
</dbReference>
<sequence>MIGQLVQYGRHRQRRSYARISEVLELPNLIEIQTSSYQWFLDEGLREMFQDISPIEDFTGNLSLEFIDYSLGEPKYSVEESKERDVTYSAPLRVKVRLVNKETGEVKDQDVFMGDFPLMTETGTFVINGAERVIVSQLVRSPSVYYSGKIDKNGKKGFTATVIPNRGAWLEYETDAKDVVYVRIDRTRKLPVTVLLRSLGFGSDQEIIDLIGDNEYIRNTLEKDNTEGTDKALLEIYERLRPGEPPTVENAKSLLVSRFFDPKRYDLANVGRYKINKKLHIKNRLFGQKLAETLVDPETGEIIAEKGVTLDRRTLDRILPNLENNIGFKKVSLVAGVLEEDVTLQSIKIYAPNEDGEKAINVIGNAYVEEAVKNISPSDIIASISYFFNLLHSVGDTDDIDHLGNRRLRSVGELLQNQFRIGLSRMERVVRERMSIQDTNTITPQQLINIRPVIASIKEFFGSSQLSQFMDQTNPLAELTHKRRLSALGPGGLTRERAGFEVRDVHYSHYGRMCPIETPEGPNIGLINSLSSFAKVNRFGFIETPYRRVDPETGKVTARIDYLTADEEDNYVVAQANVLLGDDGSFLEEEVVARFKGENTVVARDRVDYMDVSPKQVVSAATACIPFLENDDSNRALMGANMQRQAVPLMQPEAPRVGTGMEYVSGKDSGAAVICKHDGIIEHVEAREVWVRRIVNVDGQETKGDLDKYRMLKFIRSNQGTCYNQRPIVAEGNRVTKGEILADGPSMELGELALGRNVLVAFMTWDGYNYEDAIIMSERLVKDDVYTSIHIEEYESESRDTKLGPEEITRDIPNVGEDALRNLDERGIIRTGAEVKDGDLLVGKVTPKGVTELTAEERLLHAIFGEKAREVRDTSLRVPHGGGGIVLDVKVFNREDGDELPPGVNQLVRVYIVQKRKISEGDKMAGRHGNKGVISRILPEEDMPYMPDGTPVDIMLNPLGVPSRMNIGQVLELHLGMAARSLGIHVASPVFDGATEEDVWSTIEEAGMARDAKTVLYDGRSGEPFDNRVSVGVMYMIKLAHMVDDKLHARSTGPYSLVTQQPLGGKAQFGGQRFGEMEVWALEAYGAAYTLQEILTVKSDDVVGRVKTYEAIVKGENVPEPGVPESFKVLIKELQSLGMDVKILSGDEKEIEMRDTEDDEDIQQAESFTITPEPQNSEPEEVVTKE</sequence>
<feature type="compositionally biased region" description="Polar residues" evidence="10">
    <location>
        <begin position="1164"/>
        <end position="1177"/>
    </location>
</feature>
<comment type="caution">
    <text evidence="17">The sequence shown here is derived from an EMBL/GenBank/DDBJ whole genome shotgun (WGS) entry which is preliminary data.</text>
</comment>
<dbReference type="SUPFAM" id="SSF64484">
    <property type="entry name" value="beta and beta-prime subunits of DNA dependent RNA-polymerase"/>
    <property type="match status" value="1"/>
</dbReference>
<dbReference type="FunFam" id="3.90.1800.10:FF:000001">
    <property type="entry name" value="DNA-directed RNA polymerase subunit beta"/>
    <property type="match status" value="1"/>
</dbReference>
<dbReference type="InterPro" id="IPR007645">
    <property type="entry name" value="RNA_pol_Rpb2_3"/>
</dbReference>
<dbReference type="InterPro" id="IPR007641">
    <property type="entry name" value="RNA_pol_Rpb2_7"/>
</dbReference>
<gene>
    <name evidence="7 17" type="primary">rpoB</name>
    <name evidence="17" type="ORF">F7731_22890</name>
</gene>
<feature type="domain" description="DNA-directed RNA polymerase beta subunit external 1" evidence="16">
    <location>
        <begin position="546"/>
        <end position="613"/>
    </location>
</feature>
<dbReference type="InterPro" id="IPR007121">
    <property type="entry name" value="RNA_pol_bsu_CS"/>
</dbReference>
<feature type="region of interest" description="Disordered" evidence="10">
    <location>
        <begin position="1151"/>
        <end position="1186"/>
    </location>
</feature>
<evidence type="ECO:0000259" key="15">
    <source>
        <dbReference type="Pfam" id="PF04565"/>
    </source>
</evidence>
<keyword evidence="4 7" id="KW-0548">Nucleotidyltransferase</keyword>
<evidence type="ECO:0000256" key="7">
    <source>
        <dbReference type="HAMAP-Rule" id="MF_01321"/>
    </source>
</evidence>
<dbReference type="InterPro" id="IPR007642">
    <property type="entry name" value="RNA_pol_Rpb2_2"/>
</dbReference>
<dbReference type="InterPro" id="IPR010243">
    <property type="entry name" value="RNA_pol_bsu_bac"/>
</dbReference>
<keyword evidence="2 7" id="KW-0240">DNA-directed RNA polymerase</keyword>
<dbReference type="EC" id="2.7.7.6" evidence="7 9"/>
<evidence type="ECO:0000259" key="11">
    <source>
        <dbReference type="Pfam" id="PF00562"/>
    </source>
</evidence>